<dbReference type="InterPro" id="IPR029044">
    <property type="entry name" value="Nucleotide-diphossugar_trans"/>
</dbReference>
<reference evidence="1" key="1">
    <citation type="journal article" date="2014" name="Front. Microbiol.">
        <title>High frequency of phylogenetically diverse reductive dehalogenase-homologous genes in deep subseafloor sedimentary metagenomes.</title>
        <authorList>
            <person name="Kawai M."/>
            <person name="Futagami T."/>
            <person name="Toyoda A."/>
            <person name="Takaki Y."/>
            <person name="Nishi S."/>
            <person name="Hori S."/>
            <person name="Arai W."/>
            <person name="Tsubouchi T."/>
            <person name="Morono Y."/>
            <person name="Uchiyama I."/>
            <person name="Ito T."/>
            <person name="Fujiyama A."/>
            <person name="Inagaki F."/>
            <person name="Takami H."/>
        </authorList>
    </citation>
    <scope>NUCLEOTIDE SEQUENCE</scope>
    <source>
        <strain evidence="1">Expedition CK06-06</strain>
    </source>
</reference>
<proteinExistence type="predicted"/>
<comment type="caution">
    <text evidence="1">The sequence shown here is derived from an EMBL/GenBank/DDBJ whole genome shotgun (WGS) entry which is preliminary data.</text>
</comment>
<protein>
    <submittedName>
        <fullName evidence="1">Uncharacterized protein</fullName>
    </submittedName>
</protein>
<dbReference type="SUPFAM" id="SSF53448">
    <property type="entry name" value="Nucleotide-diphospho-sugar transferases"/>
    <property type="match status" value="1"/>
</dbReference>
<accession>X1F024</accession>
<dbReference type="Gene3D" id="3.90.550.10">
    <property type="entry name" value="Spore Coat Polysaccharide Biosynthesis Protein SpsA, Chain A"/>
    <property type="match status" value="1"/>
</dbReference>
<dbReference type="AlphaFoldDB" id="X1F024"/>
<sequence>MTYIGCEQIDIFKSDDPEVNKLREVPWYSTTCLLVKRRVLERIGGFDENLFI</sequence>
<name>X1F024_9ZZZZ</name>
<dbReference type="EMBL" id="BARU01012256">
    <property type="protein sequence ID" value="GAH38951.1"/>
    <property type="molecule type" value="Genomic_DNA"/>
</dbReference>
<gene>
    <name evidence="1" type="ORF">S03H2_22681</name>
</gene>
<evidence type="ECO:0000313" key="1">
    <source>
        <dbReference type="EMBL" id="GAH38951.1"/>
    </source>
</evidence>
<organism evidence="1">
    <name type="scientific">marine sediment metagenome</name>
    <dbReference type="NCBI Taxonomy" id="412755"/>
    <lineage>
        <taxon>unclassified sequences</taxon>
        <taxon>metagenomes</taxon>
        <taxon>ecological metagenomes</taxon>
    </lineage>
</organism>